<dbReference type="GO" id="GO:0004803">
    <property type="term" value="F:transposase activity"/>
    <property type="evidence" value="ECO:0007669"/>
    <property type="project" value="InterPro"/>
</dbReference>
<dbReference type="GO" id="GO:0003677">
    <property type="term" value="F:DNA binding"/>
    <property type="evidence" value="ECO:0007669"/>
    <property type="project" value="InterPro"/>
</dbReference>
<protein>
    <recommendedName>
        <fullName evidence="2">Transposase IS4-like domain-containing protein</fullName>
    </recommendedName>
</protein>
<feature type="transmembrane region" description="Helical" evidence="1">
    <location>
        <begin position="351"/>
        <end position="371"/>
    </location>
</feature>
<dbReference type="EMBL" id="LPVJ01000001">
    <property type="protein sequence ID" value="KUO97463.1"/>
    <property type="molecule type" value="Genomic_DNA"/>
</dbReference>
<sequence>MIKHARDGRRQPQIPSSVIFTVLLAGFALRTPSMEDLERQLRKGRFQKLLPRHARVPSHDTIRYALRQWDLETLTQSHDQMIAKYKRNRGPQKGTLDGWRVVAVDGVELFNNTCHSCKDCLTRFHKTTGVTEYFHRAVMMQQVGADPHMIYGLEMLRPGDGADKAEGETTAAQRLIRETIRRHGRLADIAVFDALYAKASVIHDCLDHAMDVVIRMKEERRLIMQDAKGLFDTRPADCEWVEQRNGKNLVRVKAWDEPGLASWPQVRIPMRMVKAVYTAEKTVVQGGKRQQVTEITERWMATTCDPNAVPAKTVARIMAARWDIENTGFHDLKTYWHMDHAYVHEPTAIRAWLGILVITVNLFYTFVYGHLHHFREWKIPLTEVVEEMKEQMRWLSANLARLLWVGD</sequence>
<evidence type="ECO:0000256" key="1">
    <source>
        <dbReference type="SAM" id="Phobius"/>
    </source>
</evidence>
<comment type="caution">
    <text evidence="4">The sequence shown here is derived from an EMBL/GenBank/DDBJ whole genome shotgun (WGS) entry which is preliminary data.</text>
</comment>
<dbReference type="AlphaFoldDB" id="A0A101XTV9"/>
<name>A0A101XTV9_9BACL</name>
<reference evidence="4 5" key="1">
    <citation type="submission" date="2015-12" db="EMBL/GenBank/DDBJ databases">
        <title>Draft genome sequence of Acidibacillus ferrooxidans ITV001, isolated from a chalcopyrite acid mine drainage site in Brazil.</title>
        <authorList>
            <person name="Dall'Agnol H."/>
            <person name="Nancucheo I."/>
            <person name="Johnson B."/>
            <person name="Oliveira R."/>
            <person name="Leite L."/>
            <person name="Pylro V."/>
            <person name="Nunes G.L."/>
            <person name="Tzotzos G."/>
            <person name="Fernandes G.R."/>
            <person name="Dutra J."/>
            <person name="Orellana S.C."/>
            <person name="Oliveira G."/>
        </authorList>
    </citation>
    <scope>NUCLEOTIDE SEQUENCE [LARGE SCALE GENOMIC DNA]</scope>
    <source>
        <strain evidence="4">ITV001</strain>
        <strain evidence="5">ITV01</strain>
    </source>
</reference>
<keyword evidence="1" id="KW-1133">Transmembrane helix</keyword>
<evidence type="ECO:0000313" key="4">
    <source>
        <dbReference type="EMBL" id="KUO97463.1"/>
    </source>
</evidence>
<organism evidence="4 5">
    <name type="scientific">Ferroacidibacillus organovorans</name>
    <dbReference type="NCBI Taxonomy" id="1765683"/>
    <lineage>
        <taxon>Bacteria</taxon>
        <taxon>Bacillati</taxon>
        <taxon>Bacillota</taxon>
        <taxon>Bacilli</taxon>
        <taxon>Bacillales</taxon>
        <taxon>Alicyclobacillaceae</taxon>
        <taxon>Ferroacidibacillus</taxon>
    </lineage>
</organism>
<dbReference type="InterPro" id="IPR002559">
    <property type="entry name" value="Transposase_11"/>
</dbReference>
<dbReference type="Proteomes" id="UP000053557">
    <property type="component" value="Unassembled WGS sequence"/>
</dbReference>
<evidence type="ECO:0000313" key="3">
    <source>
        <dbReference type="EMBL" id="KUO97441.1"/>
    </source>
</evidence>
<dbReference type="SUPFAM" id="SSF53098">
    <property type="entry name" value="Ribonuclease H-like"/>
    <property type="match status" value="1"/>
</dbReference>
<evidence type="ECO:0000313" key="5">
    <source>
        <dbReference type="Proteomes" id="UP000053557"/>
    </source>
</evidence>
<accession>A0A101XTV9</accession>
<gene>
    <name evidence="3" type="ORF">ATW55_06145</name>
    <name evidence="4" type="ORF">ATW55_06270</name>
</gene>
<evidence type="ECO:0000259" key="2">
    <source>
        <dbReference type="Pfam" id="PF01609"/>
    </source>
</evidence>
<dbReference type="EMBL" id="LPVJ01000001">
    <property type="protein sequence ID" value="KUO97441.1"/>
    <property type="molecule type" value="Genomic_DNA"/>
</dbReference>
<keyword evidence="5" id="KW-1185">Reference proteome</keyword>
<dbReference type="InterPro" id="IPR012337">
    <property type="entry name" value="RNaseH-like_sf"/>
</dbReference>
<dbReference type="GO" id="GO:0006313">
    <property type="term" value="P:DNA transposition"/>
    <property type="evidence" value="ECO:0007669"/>
    <property type="project" value="InterPro"/>
</dbReference>
<proteinExistence type="predicted"/>
<feature type="domain" description="Transposase IS4-like" evidence="2">
    <location>
        <begin position="166"/>
        <end position="362"/>
    </location>
</feature>
<dbReference type="Pfam" id="PF01609">
    <property type="entry name" value="DDE_Tnp_1"/>
    <property type="match status" value="1"/>
</dbReference>
<keyword evidence="1" id="KW-0472">Membrane</keyword>
<keyword evidence="1" id="KW-0812">Transmembrane</keyword>